<dbReference type="EMBL" id="BDSP01000259">
    <property type="protein sequence ID" value="GAX27537.1"/>
    <property type="molecule type" value="Genomic_DNA"/>
</dbReference>
<dbReference type="PRINTS" id="PR00476">
    <property type="entry name" value="PHFRCTKINASE"/>
</dbReference>
<name>A0A1Z5KMZ8_FISSO</name>
<dbReference type="InterPro" id="IPR022953">
    <property type="entry name" value="ATP_PFK"/>
</dbReference>
<dbReference type="Proteomes" id="UP000198406">
    <property type="component" value="Unassembled WGS sequence"/>
</dbReference>
<feature type="domain" description="Phosphofructokinase" evidence="6">
    <location>
        <begin position="15"/>
        <end position="363"/>
    </location>
</feature>
<reference evidence="7 8" key="1">
    <citation type="journal article" date="2015" name="Plant Cell">
        <title>Oil accumulation by the oleaginous diatom Fistulifera solaris as revealed by the genome and transcriptome.</title>
        <authorList>
            <person name="Tanaka T."/>
            <person name="Maeda Y."/>
            <person name="Veluchamy A."/>
            <person name="Tanaka M."/>
            <person name="Abida H."/>
            <person name="Marechal E."/>
            <person name="Bowler C."/>
            <person name="Muto M."/>
            <person name="Sunaga Y."/>
            <person name="Tanaka M."/>
            <person name="Yoshino T."/>
            <person name="Taniguchi T."/>
            <person name="Fukuda Y."/>
            <person name="Nemoto M."/>
            <person name="Matsumoto M."/>
            <person name="Wong P.S."/>
            <person name="Aburatani S."/>
            <person name="Fujibuchi W."/>
        </authorList>
    </citation>
    <scope>NUCLEOTIDE SEQUENCE [LARGE SCALE GENOMIC DNA]</scope>
    <source>
        <strain evidence="7 8">JPCC DA0580</strain>
    </source>
</reference>
<comment type="cofactor">
    <cofactor evidence="1">
        <name>Mg(2+)</name>
        <dbReference type="ChEBI" id="CHEBI:18420"/>
    </cofactor>
</comment>
<dbReference type="InterPro" id="IPR000023">
    <property type="entry name" value="Phosphofructokinase_dom"/>
</dbReference>
<keyword evidence="8" id="KW-1185">Reference proteome</keyword>
<keyword evidence="2" id="KW-0808">Transferase</keyword>
<evidence type="ECO:0000256" key="2">
    <source>
        <dbReference type="ARBA" id="ARBA00022679"/>
    </source>
</evidence>
<dbReference type="PANTHER" id="PTHR45770">
    <property type="entry name" value="ATP-DEPENDENT 6-PHOSPHOFRUCTOKINASE 1"/>
    <property type="match status" value="1"/>
</dbReference>
<dbReference type="GO" id="GO:0003872">
    <property type="term" value="F:6-phosphofructokinase activity"/>
    <property type="evidence" value="ECO:0007669"/>
    <property type="project" value="InterPro"/>
</dbReference>
<dbReference type="AlphaFoldDB" id="A0A1Z5KMZ8"/>
<evidence type="ECO:0000256" key="1">
    <source>
        <dbReference type="ARBA" id="ARBA00001946"/>
    </source>
</evidence>
<evidence type="ECO:0000256" key="3">
    <source>
        <dbReference type="ARBA" id="ARBA00022723"/>
    </source>
</evidence>
<dbReference type="NCBIfam" id="NF005121">
    <property type="entry name" value="PRK06555.1"/>
    <property type="match status" value="1"/>
</dbReference>
<keyword evidence="5" id="KW-0460">Magnesium</keyword>
<organism evidence="7 8">
    <name type="scientific">Fistulifera solaris</name>
    <name type="common">Oleaginous diatom</name>
    <dbReference type="NCBI Taxonomy" id="1519565"/>
    <lineage>
        <taxon>Eukaryota</taxon>
        <taxon>Sar</taxon>
        <taxon>Stramenopiles</taxon>
        <taxon>Ochrophyta</taxon>
        <taxon>Bacillariophyta</taxon>
        <taxon>Bacillariophyceae</taxon>
        <taxon>Bacillariophycidae</taxon>
        <taxon>Naviculales</taxon>
        <taxon>Naviculaceae</taxon>
        <taxon>Fistulifera</taxon>
    </lineage>
</organism>
<gene>
    <name evidence="7" type="ORF">FisN_13Hh380</name>
</gene>
<evidence type="ECO:0000256" key="4">
    <source>
        <dbReference type="ARBA" id="ARBA00022777"/>
    </source>
</evidence>
<comment type="caution">
    <text evidence="7">The sequence shown here is derived from an EMBL/GenBank/DDBJ whole genome shotgun (WGS) entry which is preliminary data.</text>
</comment>
<dbReference type="UniPathway" id="UPA00109">
    <property type="reaction ID" value="UER00182"/>
</dbReference>
<accession>A0A1Z5KMZ8</accession>
<dbReference type="InterPro" id="IPR035966">
    <property type="entry name" value="PKF_sf"/>
</dbReference>
<keyword evidence="4" id="KW-0418">Kinase</keyword>
<keyword evidence="3" id="KW-0479">Metal-binding</keyword>
<dbReference type="GO" id="GO:0046872">
    <property type="term" value="F:metal ion binding"/>
    <property type="evidence" value="ECO:0007669"/>
    <property type="project" value="UniProtKB-KW"/>
</dbReference>
<dbReference type="OrthoDB" id="537915at2759"/>
<evidence type="ECO:0000313" key="8">
    <source>
        <dbReference type="Proteomes" id="UP000198406"/>
    </source>
</evidence>
<evidence type="ECO:0000313" key="7">
    <source>
        <dbReference type="EMBL" id="GAX27537.1"/>
    </source>
</evidence>
<dbReference type="Gene3D" id="3.40.50.450">
    <property type="match status" value="1"/>
</dbReference>
<dbReference type="GO" id="GO:0006002">
    <property type="term" value="P:fructose 6-phosphate metabolic process"/>
    <property type="evidence" value="ECO:0007669"/>
    <property type="project" value="InterPro"/>
</dbReference>
<dbReference type="SUPFAM" id="SSF53784">
    <property type="entry name" value="Phosphofructokinase"/>
    <property type="match status" value="1"/>
</dbReference>
<proteinExistence type="predicted"/>
<protein>
    <recommendedName>
        <fullName evidence="6">Phosphofructokinase domain-containing protein</fullName>
    </recommendedName>
</protein>
<sequence length="417" mass="45308">MDASHLPGLTGKHVNVAMMTSGGLAPCLSSSIAHLMMSWIQALQEGKISGLTFRMYIGGYKGLLIGDSFVVPESEWDMVDQLNQLGGSPIGNSRVKLTNIADCIKRGFVQEGDTPLEVASQTLLKDQIHVLHTIGGDDTNTQAAQLSAYLLEKHQGKVIVVGMPKTIDNDVYPIKQTFGAHTAASQGATFFANVVNESTANPRMLILHEVMGRDSGYLTAATAQSYRETLASQPMHGSSFPYCAQKARDIHAIWIPEVALDLHAEGERLKKIMDTVGCVNVFFGEGTGVQEIVAEMTARGEEVPRDAFGHVVLAKIKPADYFSKHIAEMVGAEKTLVQRSGYFARSAAADAFDQDLIQKCAYAGVASAIEGVSGCMGQDEERGNEIRAIEFERIKGHKPFDVSQPWFQQMLKEIGQM</sequence>
<evidence type="ECO:0000259" key="6">
    <source>
        <dbReference type="Pfam" id="PF00365"/>
    </source>
</evidence>
<dbReference type="Pfam" id="PF00365">
    <property type="entry name" value="PFK"/>
    <property type="match status" value="1"/>
</dbReference>
<dbReference type="InterPro" id="IPR050929">
    <property type="entry name" value="PFKA"/>
</dbReference>
<evidence type="ECO:0000256" key="5">
    <source>
        <dbReference type="ARBA" id="ARBA00022842"/>
    </source>
</evidence>
<dbReference type="InParanoid" id="A0A1Z5KMZ8"/>